<reference evidence="6 7" key="1">
    <citation type="submission" date="2014-04" db="EMBL/GenBank/DDBJ databases">
        <authorList>
            <person name="Sears C."/>
            <person name="Carroll K."/>
            <person name="Sack B.R."/>
            <person name="Qadri F."/>
            <person name="Myers L.L."/>
            <person name="Chung G.-T."/>
            <person name="Escheverria P."/>
            <person name="Fraser C.M."/>
            <person name="Sadzewicz L."/>
            <person name="Shefchek K.A."/>
            <person name="Tallon L."/>
            <person name="Das S.P."/>
            <person name="Daugherty S."/>
            <person name="Mongodin E.F."/>
        </authorList>
    </citation>
    <scope>NUCLEOTIDE SEQUENCE [LARGE SCALE GENOMIC DNA]</scope>
    <source>
        <strain evidence="6 7">3975 RP4</strain>
    </source>
</reference>
<sequence>MDNFIFHNPTRLIFGKGMIAQLSQQIPADKRIMITFGGGSVKTNGVYEQVIQALEGRDYTEFWGIESNPDISTLKKAIESGKEKNIDFLLAVGGGSVIDGTKLISAGIPYDGDAWELVKKGSAQNTIPLGTVLTIPATGSEMNNGAVISCRETHEKYPFFSSHPVFSILDPTVTFSLPDYQIACGLADTFVHVMEQYMTKTNESYLMDRWSESILRTLVQIAPQIKENKQDYHLMSEFMMSATMALNGFIAMGVSEDWATHMIGHELTALHGMTHGQTLAIVFPGTLRTLADKKRDKILQYGERIWGVTSGVPSVRVSLTIEKTEEFFRNLGLKTRLDEAGIGDDTIEEIVRRFNERGAAYGEDGDVTGEVARRILQNCKSKKETTDTEGTSMKTVILTSFKSDVRAHMLQDLLKNEGIESMLQGEYTAQVLAYIPGMEIKVLVFEKDYARAFEILKASFPEKV</sequence>
<accession>A0A069SKN2</accession>
<protein>
    <submittedName>
        <fullName evidence="6">Iron-containing alcohol dehydrogenase family protein</fullName>
    </submittedName>
</protein>
<evidence type="ECO:0000313" key="6">
    <source>
        <dbReference type="EMBL" id="KDS51795.1"/>
    </source>
</evidence>
<dbReference type="SUPFAM" id="SSF54913">
    <property type="entry name" value="GlnB-like"/>
    <property type="match status" value="1"/>
</dbReference>
<evidence type="ECO:0000256" key="2">
    <source>
        <dbReference type="ARBA" id="ARBA00023002"/>
    </source>
</evidence>
<gene>
    <name evidence="6" type="ORF">M099_3041</name>
</gene>
<dbReference type="InterPro" id="IPR044731">
    <property type="entry name" value="BDH-like"/>
</dbReference>
<dbReference type="GO" id="GO:1990002">
    <property type="term" value="F:methylglyoxal reductase (NADPH) (acetol producing) activity"/>
    <property type="evidence" value="ECO:0007669"/>
    <property type="project" value="TreeGrafter"/>
</dbReference>
<dbReference type="CDD" id="cd08187">
    <property type="entry name" value="BDH"/>
    <property type="match status" value="1"/>
</dbReference>
<dbReference type="InterPro" id="IPR056798">
    <property type="entry name" value="ADH_Fe_C"/>
</dbReference>
<dbReference type="Pfam" id="PF25137">
    <property type="entry name" value="ADH_Fe_C"/>
    <property type="match status" value="1"/>
</dbReference>
<dbReference type="PATRIC" id="fig|1339352.3.peg.2910"/>
<evidence type="ECO:0000259" key="5">
    <source>
        <dbReference type="Pfam" id="PF25137"/>
    </source>
</evidence>
<feature type="domain" description="DUF2007" evidence="4">
    <location>
        <begin position="398"/>
        <end position="457"/>
    </location>
</feature>
<dbReference type="PANTHER" id="PTHR43633">
    <property type="entry name" value="ALCOHOL DEHYDROGENASE YQHD"/>
    <property type="match status" value="1"/>
</dbReference>
<dbReference type="AlphaFoldDB" id="A0A069SKN2"/>
<keyword evidence="2" id="KW-0560">Oxidoreductase</keyword>
<feature type="domain" description="Fe-containing alcohol dehydrogenase-like C-terminal" evidence="5">
    <location>
        <begin position="187"/>
        <end position="352"/>
    </location>
</feature>
<dbReference type="Gene3D" id="1.20.1090.10">
    <property type="entry name" value="Dehydroquinate synthase-like - alpha domain"/>
    <property type="match status" value="1"/>
</dbReference>
<dbReference type="InterPro" id="IPR011322">
    <property type="entry name" value="N-reg_PII-like_a/b"/>
</dbReference>
<name>A0A069SKN2_PHOVU</name>
<dbReference type="Gene3D" id="3.40.50.1970">
    <property type="match status" value="1"/>
</dbReference>
<dbReference type="InterPro" id="IPR018211">
    <property type="entry name" value="ADH_Fe_CS"/>
</dbReference>
<dbReference type="SUPFAM" id="SSF56796">
    <property type="entry name" value="Dehydroquinate synthase-like"/>
    <property type="match status" value="1"/>
</dbReference>
<evidence type="ECO:0000256" key="1">
    <source>
        <dbReference type="ARBA" id="ARBA00007358"/>
    </source>
</evidence>
<dbReference type="InterPro" id="IPR018551">
    <property type="entry name" value="DUF2007"/>
</dbReference>
<comment type="similarity">
    <text evidence="1">Belongs to the iron-containing alcohol dehydrogenase family.</text>
</comment>
<dbReference type="GO" id="GO:0008106">
    <property type="term" value="F:alcohol dehydrogenase (NADP+) activity"/>
    <property type="evidence" value="ECO:0007669"/>
    <property type="project" value="TreeGrafter"/>
</dbReference>
<proteinExistence type="inferred from homology"/>
<dbReference type="PANTHER" id="PTHR43633:SF1">
    <property type="entry name" value="ALCOHOL DEHYDROGENASE YQHD"/>
    <property type="match status" value="1"/>
</dbReference>
<feature type="domain" description="Alcohol dehydrogenase iron-type/glycerol dehydrogenase GldA" evidence="3">
    <location>
        <begin position="9"/>
        <end position="171"/>
    </location>
</feature>
<dbReference type="InterPro" id="IPR001670">
    <property type="entry name" value="ADH_Fe/GldA"/>
</dbReference>
<dbReference type="Gene3D" id="3.30.70.790">
    <property type="entry name" value="UreE, C-terminal domain"/>
    <property type="match status" value="1"/>
</dbReference>
<evidence type="ECO:0000259" key="3">
    <source>
        <dbReference type="Pfam" id="PF00465"/>
    </source>
</evidence>
<organism evidence="6 7">
    <name type="scientific">Phocaeicola vulgatus str. 3975 RP4</name>
    <dbReference type="NCBI Taxonomy" id="1339352"/>
    <lineage>
        <taxon>Bacteria</taxon>
        <taxon>Pseudomonadati</taxon>
        <taxon>Bacteroidota</taxon>
        <taxon>Bacteroidia</taxon>
        <taxon>Bacteroidales</taxon>
        <taxon>Bacteroidaceae</taxon>
        <taxon>Phocaeicola</taxon>
    </lineage>
</organism>
<evidence type="ECO:0000313" key="7">
    <source>
        <dbReference type="Proteomes" id="UP000027661"/>
    </source>
</evidence>
<dbReference type="GO" id="GO:0046872">
    <property type="term" value="F:metal ion binding"/>
    <property type="evidence" value="ECO:0007669"/>
    <property type="project" value="InterPro"/>
</dbReference>
<dbReference type="PROSITE" id="PS00913">
    <property type="entry name" value="ADH_IRON_1"/>
    <property type="match status" value="1"/>
</dbReference>
<dbReference type="Proteomes" id="UP000027661">
    <property type="component" value="Unassembled WGS sequence"/>
</dbReference>
<dbReference type="Pfam" id="PF09413">
    <property type="entry name" value="DUF2007"/>
    <property type="match status" value="1"/>
</dbReference>
<dbReference type="PROSITE" id="PS00060">
    <property type="entry name" value="ADH_IRON_2"/>
    <property type="match status" value="1"/>
</dbReference>
<dbReference type="RefSeq" id="WP_005853699.1">
    <property type="nucleotide sequence ID" value="NZ_JNHM01000053.1"/>
</dbReference>
<dbReference type="FunFam" id="3.40.50.1970:FF:000003">
    <property type="entry name" value="Alcohol dehydrogenase, iron-containing"/>
    <property type="match status" value="1"/>
</dbReference>
<dbReference type="GO" id="GO:1990362">
    <property type="term" value="F:butanol dehydrogenase (NAD+) activity"/>
    <property type="evidence" value="ECO:0007669"/>
    <property type="project" value="InterPro"/>
</dbReference>
<evidence type="ECO:0000259" key="4">
    <source>
        <dbReference type="Pfam" id="PF09413"/>
    </source>
</evidence>
<dbReference type="EMBL" id="JNHM01000053">
    <property type="protein sequence ID" value="KDS51795.1"/>
    <property type="molecule type" value="Genomic_DNA"/>
</dbReference>
<comment type="caution">
    <text evidence="6">The sequence shown here is derived from an EMBL/GenBank/DDBJ whole genome shotgun (WGS) entry which is preliminary data.</text>
</comment>
<dbReference type="GO" id="GO:0005829">
    <property type="term" value="C:cytosol"/>
    <property type="evidence" value="ECO:0007669"/>
    <property type="project" value="TreeGrafter"/>
</dbReference>
<dbReference type="Pfam" id="PF00465">
    <property type="entry name" value="Fe-ADH"/>
    <property type="match status" value="1"/>
</dbReference>